<evidence type="ECO:0000313" key="2">
    <source>
        <dbReference type="EMBL" id="KII70571.1"/>
    </source>
</evidence>
<reference evidence="2 3" key="1">
    <citation type="journal article" date="2014" name="Genome Biol. Evol.">
        <title>The genome of the myxosporean Thelohanellus kitauei shows adaptations to nutrient acquisition within its fish host.</title>
        <authorList>
            <person name="Yang Y."/>
            <person name="Xiong J."/>
            <person name="Zhou Z."/>
            <person name="Huo F."/>
            <person name="Miao W."/>
            <person name="Ran C."/>
            <person name="Liu Y."/>
            <person name="Zhang J."/>
            <person name="Feng J."/>
            <person name="Wang M."/>
            <person name="Wang M."/>
            <person name="Wang L."/>
            <person name="Yao B."/>
        </authorList>
    </citation>
    <scope>NUCLEOTIDE SEQUENCE [LARGE SCALE GENOMIC DNA]</scope>
    <source>
        <strain evidence="2">Wuqing</strain>
    </source>
</reference>
<dbReference type="InterPro" id="IPR050951">
    <property type="entry name" value="Retrovirus_Pol_polyprotein"/>
</dbReference>
<evidence type="ECO:0000259" key="1">
    <source>
        <dbReference type="Pfam" id="PF17921"/>
    </source>
</evidence>
<evidence type="ECO:0000313" key="3">
    <source>
        <dbReference type="Proteomes" id="UP000031668"/>
    </source>
</evidence>
<dbReference type="Pfam" id="PF17921">
    <property type="entry name" value="Integrase_H2C2"/>
    <property type="match status" value="1"/>
</dbReference>
<dbReference type="Gene3D" id="1.10.340.70">
    <property type="match status" value="1"/>
</dbReference>
<proteinExistence type="predicted"/>
<keyword evidence="3" id="KW-1185">Reference proteome</keyword>
<sequence>MPTGHDVDLDNKYLTWINSIDLINMPLKLDKIRHETAVDLYQQGVIKFHQNGWPSVNPSSPYNWFYRNRSSITLEDDILVLNMGFTRVVTPKIFQADFLMIIDKGHWGIVLAKQLARKYCSWTEIDRDIEKMVRSCVACAKNSVSPTKEFTIWPQATGPFERSHVDSL</sequence>
<dbReference type="OrthoDB" id="8067233at2759"/>
<dbReference type="PANTHER" id="PTHR37984:SF5">
    <property type="entry name" value="PROTEIN NYNRIN-LIKE"/>
    <property type="match status" value="1"/>
</dbReference>
<dbReference type="PANTHER" id="PTHR37984">
    <property type="entry name" value="PROTEIN CBG26694"/>
    <property type="match status" value="1"/>
</dbReference>
<organism evidence="2 3">
    <name type="scientific">Thelohanellus kitauei</name>
    <name type="common">Myxosporean</name>
    <dbReference type="NCBI Taxonomy" id="669202"/>
    <lineage>
        <taxon>Eukaryota</taxon>
        <taxon>Metazoa</taxon>
        <taxon>Cnidaria</taxon>
        <taxon>Myxozoa</taxon>
        <taxon>Myxosporea</taxon>
        <taxon>Bivalvulida</taxon>
        <taxon>Platysporina</taxon>
        <taxon>Myxobolidae</taxon>
        <taxon>Thelohanellus</taxon>
    </lineage>
</organism>
<protein>
    <recommendedName>
        <fullName evidence="1">Integrase zinc-binding domain-containing protein</fullName>
    </recommendedName>
</protein>
<dbReference type="InterPro" id="IPR041588">
    <property type="entry name" value="Integrase_H2C2"/>
</dbReference>
<dbReference type="EMBL" id="JWZT01002018">
    <property type="protein sequence ID" value="KII70571.1"/>
    <property type="molecule type" value="Genomic_DNA"/>
</dbReference>
<gene>
    <name evidence="2" type="ORF">RF11_04930</name>
</gene>
<dbReference type="AlphaFoldDB" id="A0A0C2MTD7"/>
<dbReference type="Proteomes" id="UP000031668">
    <property type="component" value="Unassembled WGS sequence"/>
</dbReference>
<feature type="domain" description="Integrase zinc-binding" evidence="1">
    <location>
        <begin position="104"/>
        <end position="143"/>
    </location>
</feature>
<comment type="caution">
    <text evidence="2">The sequence shown here is derived from an EMBL/GenBank/DDBJ whole genome shotgun (WGS) entry which is preliminary data.</text>
</comment>
<name>A0A0C2MTD7_THEKT</name>
<accession>A0A0C2MTD7</accession>